<evidence type="ECO:0000313" key="7">
    <source>
        <dbReference type="EMBL" id="PNG05660.1"/>
    </source>
</evidence>
<dbReference type="InterPro" id="IPR029058">
    <property type="entry name" value="AB_hydrolase_fold"/>
</dbReference>
<dbReference type="GO" id="GO:0016746">
    <property type="term" value="F:acyltransferase activity"/>
    <property type="evidence" value="ECO:0007669"/>
    <property type="project" value="UniProtKB-KW"/>
</dbReference>
<evidence type="ECO:0000313" key="8">
    <source>
        <dbReference type="Proteomes" id="UP000236023"/>
    </source>
</evidence>
<protein>
    <submittedName>
        <fullName evidence="7">Class I poly(R)-hydroxyalkanoic acid synthase</fullName>
    </submittedName>
</protein>
<evidence type="ECO:0000259" key="6">
    <source>
        <dbReference type="Pfam" id="PF07167"/>
    </source>
</evidence>
<dbReference type="GO" id="GO:0042619">
    <property type="term" value="P:poly-hydroxybutyrate biosynthetic process"/>
    <property type="evidence" value="ECO:0007669"/>
    <property type="project" value="InterPro"/>
</dbReference>
<dbReference type="Gene3D" id="3.40.50.1820">
    <property type="entry name" value="alpha/beta hydrolase"/>
    <property type="match status" value="1"/>
</dbReference>
<dbReference type="Proteomes" id="UP000236023">
    <property type="component" value="Unassembled WGS sequence"/>
</dbReference>
<feature type="region of interest" description="Disordered" evidence="5">
    <location>
        <begin position="545"/>
        <end position="569"/>
    </location>
</feature>
<evidence type="ECO:0000256" key="4">
    <source>
        <dbReference type="ARBA" id="ARBA00023315"/>
    </source>
</evidence>
<comment type="subcellular location">
    <subcellularLocation>
        <location evidence="1">Cytoplasm</location>
    </subcellularLocation>
</comment>
<dbReference type="InterPro" id="IPR010941">
    <property type="entry name" value="PhaC_N"/>
</dbReference>
<dbReference type="PANTHER" id="PTHR36837:SF5">
    <property type="entry name" value="POLY-3-HYDROXYBUTYRATE SYNTHASE"/>
    <property type="match status" value="1"/>
</dbReference>
<dbReference type="InterPro" id="IPR051321">
    <property type="entry name" value="PHA/PHB_synthase"/>
</dbReference>
<evidence type="ECO:0000256" key="2">
    <source>
        <dbReference type="ARBA" id="ARBA00022490"/>
    </source>
</evidence>
<accession>A0A2N8ST55</accession>
<evidence type="ECO:0000256" key="5">
    <source>
        <dbReference type="SAM" id="MobiDB-lite"/>
    </source>
</evidence>
<gene>
    <name evidence="7" type="ORF">CXK94_20075</name>
</gene>
<dbReference type="InterPro" id="IPR010963">
    <property type="entry name" value="PHA_synth_I"/>
</dbReference>
<dbReference type="PANTHER" id="PTHR36837">
    <property type="entry name" value="POLY(3-HYDROXYALKANOATE) POLYMERASE SUBUNIT PHAC"/>
    <property type="match status" value="1"/>
</dbReference>
<dbReference type="GO" id="GO:0005737">
    <property type="term" value="C:cytoplasm"/>
    <property type="evidence" value="ECO:0007669"/>
    <property type="project" value="UniProtKB-SubCell"/>
</dbReference>
<dbReference type="EMBL" id="POUT01000016">
    <property type="protein sequence ID" value="PNG05660.1"/>
    <property type="molecule type" value="Genomic_DNA"/>
</dbReference>
<comment type="caution">
    <text evidence="7">The sequence shown here is derived from an EMBL/GenBank/DDBJ whole genome shotgun (WGS) entry which is preliminary data.</text>
</comment>
<dbReference type="AlphaFoldDB" id="A0A2N8ST55"/>
<keyword evidence="2" id="KW-0963">Cytoplasm</keyword>
<evidence type="ECO:0000256" key="1">
    <source>
        <dbReference type="ARBA" id="ARBA00004496"/>
    </source>
</evidence>
<dbReference type="Pfam" id="PF07167">
    <property type="entry name" value="PhaC_N"/>
    <property type="match status" value="1"/>
</dbReference>
<keyword evidence="4" id="KW-0012">Acyltransferase</keyword>
<dbReference type="NCBIfam" id="TIGR01838">
    <property type="entry name" value="PHA_synth_I"/>
    <property type="match status" value="1"/>
</dbReference>
<name>A0A2N8ST55_STUST</name>
<feature type="domain" description="Poly-beta-hydroxybutyrate polymerase N-terminal" evidence="6">
    <location>
        <begin position="81"/>
        <end position="246"/>
    </location>
</feature>
<sequence>MDNTWSSLDAYWSGQTPFVASLVLQQLRLWMAQNPWFAGYDQSRWFEVPAEQIERLQLDYQQEWFALGQQLLAQQPFSFSDRRFASANWNEPMFGSLAAFYLLNSSYLLKLSALLPIDEKKPRKRLNYLIEQTLAASAPSNFLPSNPDALQQLAETRGASLFTGALHLLDDLREGKLRQCDAGDFEVGVDLAVTPGEVVFENDIFQLIQYRPLSETQFRTPLFIVPPAINKYYILDLRPENSVVRHLLEAGHSVFLMSWRNFGQEQSGLRMDDLLQDGVIAALRVVRAITGERRLNCMGFCIGGTLLVSALAVLAARGDRDVASLSLLATFLDYLDTGQIDVFIDEQMVAYRERTIGGQGGPTGLFRGEDMGNTFSLLRPNELWWNYHVDKYLKGQKPSALDLLFWNNDSTNLPGPMYCWYLRHTYLQNDLKSGELELCGVKLDLRSVAAPAYILGTQDDHIVPWRSAYASTALLSGPCRFVLGASGHIAGVINPPARGKRHYWSHEQTPQDADQWFAQAEQHAGSWWNDWFAWLAARAGERQPVPAAPGSAEYPPLEAAPGRYVRGQG</sequence>
<organism evidence="7 8">
    <name type="scientific">Stutzerimonas stutzeri</name>
    <name type="common">Pseudomonas stutzeri</name>
    <dbReference type="NCBI Taxonomy" id="316"/>
    <lineage>
        <taxon>Bacteria</taxon>
        <taxon>Pseudomonadati</taxon>
        <taxon>Pseudomonadota</taxon>
        <taxon>Gammaproteobacteria</taxon>
        <taxon>Pseudomonadales</taxon>
        <taxon>Pseudomonadaceae</taxon>
        <taxon>Stutzerimonas</taxon>
    </lineage>
</organism>
<proteinExistence type="predicted"/>
<dbReference type="SUPFAM" id="SSF53474">
    <property type="entry name" value="alpha/beta-Hydrolases"/>
    <property type="match status" value="1"/>
</dbReference>
<dbReference type="RefSeq" id="WP_102895622.1">
    <property type="nucleotide sequence ID" value="NZ_JAMOHU010000086.1"/>
</dbReference>
<evidence type="ECO:0000256" key="3">
    <source>
        <dbReference type="ARBA" id="ARBA00022679"/>
    </source>
</evidence>
<reference evidence="7 8" key="1">
    <citation type="submission" date="2018-01" db="EMBL/GenBank/DDBJ databases">
        <title>Denitrification phenotypes of diverse strains of Pseudomonas stutzeri.</title>
        <authorList>
            <person name="Milligan D.A."/>
            <person name="Bergaust L."/>
            <person name="Bakken L.R."/>
            <person name="Frostegard A."/>
        </authorList>
    </citation>
    <scope>NUCLEOTIDE SEQUENCE [LARGE SCALE GENOMIC DNA]</scope>
    <source>
        <strain evidence="7 8">24a75</strain>
    </source>
</reference>
<keyword evidence="3" id="KW-0808">Transferase</keyword>